<reference evidence="5" key="1">
    <citation type="journal article" date="2020" name="Nature">
        <title>Giant virus diversity and host interactions through global metagenomics.</title>
        <authorList>
            <person name="Schulz F."/>
            <person name="Roux S."/>
            <person name="Paez-Espino D."/>
            <person name="Jungbluth S."/>
            <person name="Walsh D.A."/>
            <person name="Denef V.J."/>
            <person name="McMahon K.D."/>
            <person name="Konstantinidis K.T."/>
            <person name="Eloe-Fadrosh E.A."/>
            <person name="Kyrpides N.C."/>
            <person name="Woyke T."/>
        </authorList>
    </citation>
    <scope>NUCLEOTIDE SEQUENCE</scope>
    <source>
        <strain evidence="5">GVMAG-S-1101172-89</strain>
    </source>
</reference>
<evidence type="ECO:0000256" key="2">
    <source>
        <dbReference type="ARBA" id="ARBA00022679"/>
    </source>
</evidence>
<accession>A0A6C0K7V5</accession>
<dbReference type="PANTHER" id="PTHR46098">
    <property type="entry name" value="TRNA (CYTOSINE(38)-C(5))-METHYLTRANSFERASE"/>
    <property type="match status" value="1"/>
</dbReference>
<dbReference type="SUPFAM" id="SSF53335">
    <property type="entry name" value="S-adenosyl-L-methionine-dependent methyltransferases"/>
    <property type="match status" value="1"/>
</dbReference>
<dbReference type="InterPro" id="IPR013087">
    <property type="entry name" value="Znf_C2H2_type"/>
</dbReference>
<dbReference type="GO" id="GO:0032259">
    <property type="term" value="P:methylation"/>
    <property type="evidence" value="ECO:0007669"/>
    <property type="project" value="UniProtKB-KW"/>
</dbReference>
<evidence type="ECO:0000256" key="3">
    <source>
        <dbReference type="ARBA" id="ARBA00022691"/>
    </source>
</evidence>
<evidence type="ECO:0000259" key="4">
    <source>
        <dbReference type="PROSITE" id="PS50157"/>
    </source>
</evidence>
<evidence type="ECO:0000256" key="1">
    <source>
        <dbReference type="ARBA" id="ARBA00022603"/>
    </source>
</evidence>
<sequence>MAKYTCKTCQKVFSQKGHLEDHNNRKRPCKKDNTIEALVEKKIQEALSKTNKGAVKIDHTPTSLMQLNQMDYSKNTREELIAICKEKSIKGYSGKKKQEIINLLAPQEVKDISKKIEITATSTDSTTKKLTYIDLFAGIGGFRFGIQAFQASHPIYAFECVKSADIKKDALKTYNLNFHETNEACDVRTIKNLPYFDILCGGFPCQPFSSAGKKEGLKDKGRGDLIYEVLRICKESKPEYIILENVSNIENIEKGEVLKTILKEFQTIGYHTTHVSINSSDVGLAQDRKRMFIIGCKSKAPSITIKSKEQASIKNIIDTTDETTALPADFLSKLLTIQNDNLVGKSIKDKRGGDTNIHSWDIDFHGKISERQKNLLSTLLLERRKKKWAVEKKIKWMDGIPLSFKDIQTFLNYDDLQDDLNDLVRKKYLTLEYPKDVVDGKRVPNESLAIGYNIAKGKLSFPISKILHPDELSPTLTATDSSKLAVLVGKTIRQLNEKELKRLCGFPEQFSLPSGVNKYDLFGNMVCPPVITTILEALLPLSE</sequence>
<dbReference type="EMBL" id="MN740810">
    <property type="protein sequence ID" value="QHU12890.1"/>
    <property type="molecule type" value="Genomic_DNA"/>
</dbReference>
<evidence type="ECO:0000313" key="5">
    <source>
        <dbReference type="EMBL" id="QHU12890.1"/>
    </source>
</evidence>
<protein>
    <recommendedName>
        <fullName evidence="4">C2H2-type domain-containing protein</fullName>
    </recommendedName>
</protein>
<dbReference type="AlphaFoldDB" id="A0A6C0K7V5"/>
<dbReference type="PROSITE" id="PS00094">
    <property type="entry name" value="C5_MTASE_1"/>
    <property type="match status" value="1"/>
</dbReference>
<dbReference type="Pfam" id="PF00145">
    <property type="entry name" value="DNA_methylase"/>
    <property type="match status" value="1"/>
</dbReference>
<keyword evidence="1" id="KW-0489">Methyltransferase</keyword>
<dbReference type="InterPro" id="IPR029063">
    <property type="entry name" value="SAM-dependent_MTases_sf"/>
</dbReference>
<keyword evidence="2" id="KW-0808">Transferase</keyword>
<dbReference type="PROSITE" id="PS50157">
    <property type="entry name" value="ZINC_FINGER_C2H2_2"/>
    <property type="match status" value="1"/>
</dbReference>
<dbReference type="Gene3D" id="3.90.120.10">
    <property type="entry name" value="DNA Methylase, subunit A, domain 2"/>
    <property type="match status" value="1"/>
</dbReference>
<dbReference type="InterPro" id="IPR018117">
    <property type="entry name" value="C5_DNA_meth_AS"/>
</dbReference>
<dbReference type="InterPro" id="IPR050750">
    <property type="entry name" value="C5-MTase"/>
</dbReference>
<dbReference type="GO" id="GO:0008168">
    <property type="term" value="F:methyltransferase activity"/>
    <property type="evidence" value="ECO:0007669"/>
    <property type="project" value="UniProtKB-KW"/>
</dbReference>
<dbReference type="PANTHER" id="PTHR46098:SF1">
    <property type="entry name" value="TRNA (CYTOSINE(38)-C(5))-METHYLTRANSFERASE"/>
    <property type="match status" value="1"/>
</dbReference>
<dbReference type="PRINTS" id="PR00105">
    <property type="entry name" value="C5METTRFRASE"/>
</dbReference>
<feature type="domain" description="C2H2-type" evidence="4">
    <location>
        <begin position="4"/>
        <end position="32"/>
    </location>
</feature>
<organism evidence="5">
    <name type="scientific">viral metagenome</name>
    <dbReference type="NCBI Taxonomy" id="1070528"/>
    <lineage>
        <taxon>unclassified sequences</taxon>
        <taxon>metagenomes</taxon>
        <taxon>organismal metagenomes</taxon>
    </lineage>
</organism>
<proteinExistence type="predicted"/>
<dbReference type="Gene3D" id="3.40.50.150">
    <property type="entry name" value="Vaccinia Virus protein VP39"/>
    <property type="match status" value="1"/>
</dbReference>
<dbReference type="InterPro" id="IPR001525">
    <property type="entry name" value="C5_MeTfrase"/>
</dbReference>
<name>A0A6C0K7V5_9ZZZZ</name>
<dbReference type="PROSITE" id="PS51679">
    <property type="entry name" value="SAM_MT_C5"/>
    <property type="match status" value="1"/>
</dbReference>
<dbReference type="NCBIfam" id="TIGR00675">
    <property type="entry name" value="dcm"/>
    <property type="match status" value="1"/>
</dbReference>
<keyword evidence="3" id="KW-0949">S-adenosyl-L-methionine</keyword>